<gene>
    <name evidence="1" type="primary">Amy4N</name>
    <name evidence="1" type="ORF">SNAT2548_LOCUS19367</name>
</gene>
<comment type="caution">
    <text evidence="1">The sequence shown here is derived from an EMBL/GenBank/DDBJ whole genome shotgun (WGS) entry which is preliminary data.</text>
</comment>
<protein>
    <submittedName>
        <fullName evidence="1">Amy4N protein</fullName>
    </submittedName>
</protein>
<evidence type="ECO:0000313" key="2">
    <source>
        <dbReference type="Proteomes" id="UP000604046"/>
    </source>
</evidence>
<reference evidence="1" key="1">
    <citation type="submission" date="2021-02" db="EMBL/GenBank/DDBJ databases">
        <authorList>
            <person name="Dougan E. K."/>
            <person name="Rhodes N."/>
            <person name="Thang M."/>
            <person name="Chan C."/>
        </authorList>
    </citation>
    <scope>NUCLEOTIDE SEQUENCE</scope>
</reference>
<sequence>MCILCQPMRGASRQLTTVSCPTRSSLHTEWGCPDGELGPELLVDPGFSGAAWGTYLKEPGGASFSFTGNGVAVDAAADDDETPWHVQLTQAISLEQGGATESFYSLCVQASSTEAGTIQFAVDADGALNFAVAGGDVRLTMFLWAYLGISQTHGPGDDSLDCLHETGTRLAGDGRFRNHCFGFRLGPSDFTYQGRVSLDLGAVKDVKVCHASLKRCAVRPRVAGITPVRRCHLAPLSQGLGCTLLDSQSGAEFRENRHGQATCLQISGELVRKPPESEHACESSDEFRLQGSAVKELRFLLGRSPDKVQRLQPWNSLALTLSSISMYFLYLLSGKEVFSELCEYNETVAGRRGAEKRPDVTSRQCTSYVQLWEWNFDDIAKEEASAQCLPDAVPPSLRKLLQSDAARFPLGIWVNGNPQDLIMSAIFETRSQEVLGINTSVSQQRRRSVADGFYALAGCEANEPQWNCHGAESRMHVMLGAFVVYSEAQLDQVQRLRVGGILERALFDQAYREHTASLDFFRTYAAEAADSVGSFRNVFARIGDFDPADLSCHCHASSHVGSVQC</sequence>
<dbReference type="Proteomes" id="UP000604046">
    <property type="component" value="Unassembled WGS sequence"/>
</dbReference>
<accession>A0A812PF10</accession>
<evidence type="ECO:0000313" key="1">
    <source>
        <dbReference type="EMBL" id="CAE7360540.1"/>
    </source>
</evidence>
<dbReference type="OrthoDB" id="10529765at2759"/>
<dbReference type="Gene3D" id="2.60.120.260">
    <property type="entry name" value="Galactose-binding domain-like"/>
    <property type="match status" value="1"/>
</dbReference>
<dbReference type="AlphaFoldDB" id="A0A812PF10"/>
<organism evidence="1 2">
    <name type="scientific">Symbiodinium natans</name>
    <dbReference type="NCBI Taxonomy" id="878477"/>
    <lineage>
        <taxon>Eukaryota</taxon>
        <taxon>Sar</taxon>
        <taxon>Alveolata</taxon>
        <taxon>Dinophyceae</taxon>
        <taxon>Suessiales</taxon>
        <taxon>Symbiodiniaceae</taxon>
        <taxon>Symbiodinium</taxon>
    </lineage>
</organism>
<name>A0A812PF10_9DINO</name>
<dbReference type="EMBL" id="CAJNDS010002176">
    <property type="protein sequence ID" value="CAE7360540.1"/>
    <property type="molecule type" value="Genomic_DNA"/>
</dbReference>
<proteinExistence type="predicted"/>
<keyword evidence="2" id="KW-1185">Reference proteome</keyword>